<name>A0A927E626_9HYPH</name>
<comment type="caution">
    <text evidence="5">The sequence shown here is derived from an EMBL/GenBank/DDBJ whole genome shotgun (WGS) entry which is preliminary data.</text>
</comment>
<protein>
    <submittedName>
        <fullName evidence="5">HIT family protein</fullName>
    </submittedName>
</protein>
<dbReference type="Pfam" id="PF01230">
    <property type="entry name" value="HIT"/>
    <property type="match status" value="1"/>
</dbReference>
<dbReference type="PANTHER" id="PTHR46648:SF1">
    <property type="entry name" value="ADENOSINE 5'-MONOPHOSPHORAMIDASE HNT1"/>
    <property type="match status" value="1"/>
</dbReference>
<dbReference type="GO" id="GO:0003824">
    <property type="term" value="F:catalytic activity"/>
    <property type="evidence" value="ECO:0007669"/>
    <property type="project" value="InterPro"/>
</dbReference>
<dbReference type="AlphaFoldDB" id="A0A927E626"/>
<evidence type="ECO:0000256" key="3">
    <source>
        <dbReference type="PROSITE-ProRule" id="PRU00464"/>
    </source>
</evidence>
<dbReference type="InterPro" id="IPR001310">
    <property type="entry name" value="Histidine_triad_HIT"/>
</dbReference>
<feature type="short sequence motif" description="Histidine triad motif" evidence="2 3">
    <location>
        <begin position="94"/>
        <end position="98"/>
    </location>
</feature>
<dbReference type="Proteomes" id="UP000619295">
    <property type="component" value="Unassembled WGS sequence"/>
</dbReference>
<evidence type="ECO:0000256" key="1">
    <source>
        <dbReference type="PIRSR" id="PIRSR601310-1"/>
    </source>
</evidence>
<feature type="active site" description="Tele-AMP-histidine intermediate" evidence="1">
    <location>
        <position position="96"/>
    </location>
</feature>
<keyword evidence="6" id="KW-1185">Reference proteome</keyword>
<organism evidence="5 6">
    <name type="scientific">Bosea spartocytisi</name>
    <dbReference type="NCBI Taxonomy" id="2773451"/>
    <lineage>
        <taxon>Bacteria</taxon>
        <taxon>Pseudomonadati</taxon>
        <taxon>Pseudomonadota</taxon>
        <taxon>Alphaproteobacteria</taxon>
        <taxon>Hyphomicrobiales</taxon>
        <taxon>Boseaceae</taxon>
        <taxon>Bosea</taxon>
    </lineage>
</organism>
<dbReference type="PROSITE" id="PS51084">
    <property type="entry name" value="HIT_2"/>
    <property type="match status" value="1"/>
</dbReference>
<dbReference type="EMBL" id="JACXWY010000002">
    <property type="protein sequence ID" value="MBD3844847.1"/>
    <property type="molecule type" value="Genomic_DNA"/>
</dbReference>
<dbReference type="GO" id="GO:0009117">
    <property type="term" value="P:nucleotide metabolic process"/>
    <property type="evidence" value="ECO:0007669"/>
    <property type="project" value="TreeGrafter"/>
</dbReference>
<evidence type="ECO:0000256" key="2">
    <source>
        <dbReference type="PIRSR" id="PIRSR601310-3"/>
    </source>
</evidence>
<gene>
    <name evidence="5" type="ORF">IED13_03990</name>
</gene>
<dbReference type="PANTHER" id="PTHR46648">
    <property type="entry name" value="HIT FAMILY PROTEIN 1"/>
    <property type="match status" value="1"/>
</dbReference>
<dbReference type="PRINTS" id="PR00332">
    <property type="entry name" value="HISTRIAD"/>
</dbReference>
<evidence type="ECO:0000259" key="4">
    <source>
        <dbReference type="PROSITE" id="PS51084"/>
    </source>
</evidence>
<evidence type="ECO:0000313" key="5">
    <source>
        <dbReference type="EMBL" id="MBD3844847.1"/>
    </source>
</evidence>
<sequence length="150" mass="16650">MPPDDCLFCGITSGRIPSHRVAESENLVAFLDIAPVRPGHVQIVPRAHHAYFDDLPPELAAEIIQLGQRMAKALKAIYGVGRVAFMFTGNDFAHAHAHLIPMVRSDDVTSRRYIAEEVVTYRNPPRPPVTEQEETAARIRQELAKDQASA</sequence>
<evidence type="ECO:0000313" key="6">
    <source>
        <dbReference type="Proteomes" id="UP000619295"/>
    </source>
</evidence>
<dbReference type="RefSeq" id="WP_191123446.1">
    <property type="nucleotide sequence ID" value="NZ_JACXWY010000002.1"/>
</dbReference>
<dbReference type="InterPro" id="IPR036265">
    <property type="entry name" value="HIT-like_sf"/>
</dbReference>
<reference evidence="5" key="1">
    <citation type="submission" date="2020-09" db="EMBL/GenBank/DDBJ databases">
        <title>Bosea spartocytisi sp. nov. a root nodule endophyte of Spartocytisus supranubius in the high mountain ecosystem fo the Teide National Park (Canary Islands, Spain).</title>
        <authorList>
            <person name="Pulido-Suarez L."/>
            <person name="Peix A."/>
            <person name="Igual J.M."/>
            <person name="Socas-Perez N."/>
            <person name="Velazquez E."/>
            <person name="Flores-Felix J.D."/>
            <person name="Leon-Barrios M."/>
        </authorList>
    </citation>
    <scope>NUCLEOTIDE SEQUENCE</scope>
    <source>
        <strain evidence="5">SSUT16</strain>
    </source>
</reference>
<proteinExistence type="predicted"/>
<dbReference type="InterPro" id="IPR011146">
    <property type="entry name" value="HIT-like"/>
</dbReference>
<accession>A0A927E626</accession>
<dbReference type="Gene3D" id="3.30.428.10">
    <property type="entry name" value="HIT-like"/>
    <property type="match status" value="1"/>
</dbReference>
<feature type="domain" description="HIT" evidence="4">
    <location>
        <begin position="7"/>
        <end position="110"/>
    </location>
</feature>
<dbReference type="SUPFAM" id="SSF54197">
    <property type="entry name" value="HIT-like"/>
    <property type="match status" value="1"/>
</dbReference>